<reference evidence="4" key="1">
    <citation type="submission" date="2012-02" db="EMBL/GenBank/DDBJ databases">
        <title>The complete genome of Halobacteroides halobius DSM 5150.</title>
        <authorList>
            <person name="Lucas S."/>
            <person name="Copeland A."/>
            <person name="Lapidus A."/>
            <person name="Glavina del Rio T."/>
            <person name="Dalin E."/>
            <person name="Tice H."/>
            <person name="Bruce D."/>
            <person name="Goodwin L."/>
            <person name="Pitluck S."/>
            <person name="Peters L."/>
            <person name="Mikhailova N."/>
            <person name="Gu W."/>
            <person name="Kyrpides N."/>
            <person name="Mavromatis K."/>
            <person name="Ivanova N."/>
            <person name="Brettin T."/>
            <person name="Detter J.C."/>
            <person name="Han C."/>
            <person name="Larimer F."/>
            <person name="Land M."/>
            <person name="Hauser L."/>
            <person name="Markowitz V."/>
            <person name="Cheng J.-F."/>
            <person name="Hugenholtz P."/>
            <person name="Woyke T."/>
            <person name="Wu D."/>
            <person name="Tindall B."/>
            <person name="Pomrenke H."/>
            <person name="Brambilla E."/>
            <person name="Klenk H.-P."/>
            <person name="Eisen J.A."/>
        </authorList>
    </citation>
    <scope>NUCLEOTIDE SEQUENCE [LARGE SCALE GENOMIC DNA]</scope>
    <source>
        <strain evidence="4">ATCC 35273 / DSM 5150 / MD-1</strain>
    </source>
</reference>
<dbReference type="STRING" id="748449.Halha_1203"/>
<evidence type="ECO:0000256" key="1">
    <source>
        <dbReference type="SAM" id="Coils"/>
    </source>
</evidence>
<dbReference type="KEGG" id="hhl:Halha_1203"/>
<dbReference type="InterPro" id="IPR038062">
    <property type="entry name" value="ScdA-like_N_sf"/>
</dbReference>
<evidence type="ECO:0000313" key="3">
    <source>
        <dbReference type="EMBL" id="AGB41151.1"/>
    </source>
</evidence>
<name>L0K802_HALHC</name>
<evidence type="ECO:0000259" key="2">
    <source>
        <dbReference type="Pfam" id="PF08984"/>
    </source>
</evidence>
<dbReference type="InterPro" id="IPR015077">
    <property type="entry name" value="DUF1858"/>
</dbReference>
<protein>
    <submittedName>
        <fullName evidence="3">Hydrid cluster protein-associated redox disulfide domain protein</fullName>
    </submittedName>
</protein>
<organism evidence="3 4">
    <name type="scientific">Halobacteroides halobius (strain ATCC 35273 / DSM 5150 / MD-1)</name>
    <dbReference type="NCBI Taxonomy" id="748449"/>
    <lineage>
        <taxon>Bacteria</taxon>
        <taxon>Bacillati</taxon>
        <taxon>Bacillota</taxon>
        <taxon>Clostridia</taxon>
        <taxon>Halanaerobiales</taxon>
        <taxon>Halobacteroidaceae</taxon>
        <taxon>Halobacteroides</taxon>
    </lineage>
</organism>
<feature type="domain" description="DUF1858" evidence="2">
    <location>
        <begin position="4"/>
        <end position="56"/>
    </location>
</feature>
<dbReference type="Pfam" id="PF08984">
    <property type="entry name" value="DUF1858"/>
    <property type="match status" value="1"/>
</dbReference>
<dbReference type="eggNOG" id="ENOG5033E1I">
    <property type="taxonomic scope" value="Bacteria"/>
</dbReference>
<dbReference type="HOGENOM" id="CLU_180540_1_1_9"/>
<dbReference type="OrthoDB" id="15017at2"/>
<dbReference type="InterPro" id="IPR023883">
    <property type="entry name" value="CHP03980_redox-disulphide"/>
</dbReference>
<proteinExistence type="predicted"/>
<feature type="coiled-coil region" evidence="1">
    <location>
        <begin position="38"/>
        <end position="65"/>
    </location>
</feature>
<dbReference type="AlphaFoldDB" id="L0K802"/>
<gene>
    <name evidence="3" type="ordered locus">Halha_1203</name>
</gene>
<evidence type="ECO:0000313" key="4">
    <source>
        <dbReference type="Proteomes" id="UP000010880"/>
    </source>
</evidence>
<dbReference type="NCBIfam" id="TIGR03980">
    <property type="entry name" value="prismane_assoc"/>
    <property type="match status" value="1"/>
</dbReference>
<keyword evidence="4" id="KW-1185">Reference proteome</keyword>
<dbReference type="PANTHER" id="PTHR39341">
    <property type="entry name" value="BSL7085 PROTEIN"/>
    <property type="match status" value="1"/>
</dbReference>
<dbReference type="SUPFAM" id="SSF140683">
    <property type="entry name" value="SP0561-like"/>
    <property type="match status" value="1"/>
</dbReference>
<dbReference type="Gene3D" id="1.10.3910.10">
    <property type="entry name" value="SP0561-like"/>
    <property type="match status" value="1"/>
</dbReference>
<sequence>MKVTKETSILKLLAKNPKAKEILAKYNLGCAECLGAMVDDLESAAKANDVEVEKLIEELNKLGEE</sequence>
<dbReference type="EMBL" id="CP003359">
    <property type="protein sequence ID" value="AGB41151.1"/>
    <property type="molecule type" value="Genomic_DNA"/>
</dbReference>
<dbReference type="RefSeq" id="WP_015326873.1">
    <property type="nucleotide sequence ID" value="NC_019978.1"/>
</dbReference>
<dbReference type="Proteomes" id="UP000010880">
    <property type="component" value="Chromosome"/>
</dbReference>
<keyword evidence="1" id="KW-0175">Coiled coil</keyword>
<dbReference type="PANTHER" id="PTHR39341:SF1">
    <property type="entry name" value="DUF1858 DOMAIN-CONTAINING PROTEIN"/>
    <property type="match status" value="1"/>
</dbReference>
<accession>L0K802</accession>